<evidence type="ECO:0000313" key="2">
    <source>
        <dbReference type="Proteomes" id="UP001243375"/>
    </source>
</evidence>
<organism evidence="1 2">
    <name type="scientific">Naganishia vaughanmartiniae</name>
    <dbReference type="NCBI Taxonomy" id="1424756"/>
    <lineage>
        <taxon>Eukaryota</taxon>
        <taxon>Fungi</taxon>
        <taxon>Dikarya</taxon>
        <taxon>Basidiomycota</taxon>
        <taxon>Agaricomycotina</taxon>
        <taxon>Tremellomycetes</taxon>
        <taxon>Filobasidiales</taxon>
        <taxon>Filobasidiaceae</taxon>
        <taxon>Naganishia</taxon>
    </lineage>
</organism>
<dbReference type="EMBL" id="JASBWU010000004">
    <property type="protein sequence ID" value="KAJ9122624.1"/>
    <property type="molecule type" value="Genomic_DNA"/>
</dbReference>
<keyword evidence="2" id="KW-1185">Reference proteome</keyword>
<protein>
    <submittedName>
        <fullName evidence="1">Uncharacterized protein</fullName>
    </submittedName>
</protein>
<name>A0ACC2XGW1_9TREE</name>
<proteinExistence type="predicted"/>
<reference evidence="1" key="1">
    <citation type="submission" date="2023-04" db="EMBL/GenBank/DDBJ databases">
        <title>Draft Genome sequencing of Naganishia species isolated from polar environments using Oxford Nanopore Technology.</title>
        <authorList>
            <person name="Leo P."/>
            <person name="Venkateswaran K."/>
        </authorList>
    </citation>
    <scope>NUCLEOTIDE SEQUENCE</scope>
    <source>
        <strain evidence="1">MNA-CCFEE 5425</strain>
    </source>
</reference>
<comment type="caution">
    <text evidence="1">The sequence shown here is derived from an EMBL/GenBank/DDBJ whole genome shotgun (WGS) entry which is preliminary data.</text>
</comment>
<evidence type="ECO:0000313" key="1">
    <source>
        <dbReference type="EMBL" id="KAJ9122624.1"/>
    </source>
</evidence>
<dbReference type="Proteomes" id="UP001243375">
    <property type="component" value="Unassembled WGS sequence"/>
</dbReference>
<sequence length="157" mass="17620">MPLRPVLRLEPTLGLNFIVADKMDERLLLQHVTGLTRLYESVWPDMRAGRSDAGQPAPAEFFSLRTLVRPDPGRALECPYIVTFTTSPPMEQFRVLVLHNTTVAGDEVPIVLLEEDYPRPQPQAENDDRMEVNVEEIEADDDSDGSSLTALSDDEEV</sequence>
<accession>A0ACC2XGW1</accession>
<gene>
    <name evidence="1" type="ORF">QFC22_002053</name>
</gene>